<dbReference type="InParanoid" id="A0A0C3CYS9"/>
<dbReference type="Proteomes" id="UP000054321">
    <property type="component" value="Unassembled WGS sequence"/>
</dbReference>
<dbReference type="AlphaFoldDB" id="A0A0C3CYS9"/>
<keyword evidence="2" id="KW-1185">Reference proteome</keyword>
<gene>
    <name evidence="1" type="ORF">OIDMADRAFT_18214</name>
</gene>
<evidence type="ECO:0000313" key="1">
    <source>
        <dbReference type="EMBL" id="KIN04159.1"/>
    </source>
</evidence>
<reference evidence="1 2" key="1">
    <citation type="submission" date="2014-04" db="EMBL/GenBank/DDBJ databases">
        <authorList>
            <consortium name="DOE Joint Genome Institute"/>
            <person name="Kuo A."/>
            <person name="Martino E."/>
            <person name="Perotto S."/>
            <person name="Kohler A."/>
            <person name="Nagy L.G."/>
            <person name="Floudas D."/>
            <person name="Copeland A."/>
            <person name="Barry K.W."/>
            <person name="Cichocki N."/>
            <person name="Veneault-Fourrey C."/>
            <person name="LaButti K."/>
            <person name="Lindquist E.A."/>
            <person name="Lipzen A."/>
            <person name="Lundell T."/>
            <person name="Morin E."/>
            <person name="Murat C."/>
            <person name="Sun H."/>
            <person name="Tunlid A."/>
            <person name="Henrissat B."/>
            <person name="Grigoriev I.V."/>
            <person name="Hibbett D.S."/>
            <person name="Martin F."/>
            <person name="Nordberg H.P."/>
            <person name="Cantor M.N."/>
            <person name="Hua S.X."/>
        </authorList>
    </citation>
    <scope>NUCLEOTIDE SEQUENCE [LARGE SCALE GENOMIC DNA]</scope>
    <source>
        <strain evidence="1 2">Zn</strain>
    </source>
</reference>
<reference evidence="2" key="2">
    <citation type="submission" date="2015-01" db="EMBL/GenBank/DDBJ databases">
        <title>Evolutionary Origins and Diversification of the Mycorrhizal Mutualists.</title>
        <authorList>
            <consortium name="DOE Joint Genome Institute"/>
            <consortium name="Mycorrhizal Genomics Consortium"/>
            <person name="Kohler A."/>
            <person name="Kuo A."/>
            <person name="Nagy L.G."/>
            <person name="Floudas D."/>
            <person name="Copeland A."/>
            <person name="Barry K.W."/>
            <person name="Cichocki N."/>
            <person name="Veneault-Fourrey C."/>
            <person name="LaButti K."/>
            <person name="Lindquist E.A."/>
            <person name="Lipzen A."/>
            <person name="Lundell T."/>
            <person name="Morin E."/>
            <person name="Murat C."/>
            <person name="Riley R."/>
            <person name="Ohm R."/>
            <person name="Sun H."/>
            <person name="Tunlid A."/>
            <person name="Henrissat B."/>
            <person name="Grigoriev I.V."/>
            <person name="Hibbett D.S."/>
            <person name="Martin F."/>
        </authorList>
    </citation>
    <scope>NUCLEOTIDE SEQUENCE [LARGE SCALE GENOMIC DNA]</scope>
    <source>
        <strain evidence="2">Zn</strain>
    </source>
</reference>
<evidence type="ECO:0000313" key="2">
    <source>
        <dbReference type="Proteomes" id="UP000054321"/>
    </source>
</evidence>
<dbReference type="HOGENOM" id="CLU_2306880_0_0_1"/>
<organism evidence="1 2">
    <name type="scientific">Oidiodendron maius (strain Zn)</name>
    <dbReference type="NCBI Taxonomy" id="913774"/>
    <lineage>
        <taxon>Eukaryota</taxon>
        <taxon>Fungi</taxon>
        <taxon>Dikarya</taxon>
        <taxon>Ascomycota</taxon>
        <taxon>Pezizomycotina</taxon>
        <taxon>Leotiomycetes</taxon>
        <taxon>Leotiomycetes incertae sedis</taxon>
        <taxon>Myxotrichaceae</taxon>
        <taxon>Oidiodendron</taxon>
    </lineage>
</organism>
<accession>A0A0C3CYS9</accession>
<proteinExistence type="predicted"/>
<sequence length="100" mass="11012">MALSVGCWALAPPLLEIISSRNRLEAVRIVGRGGPRGDEWPVLHYPSALAFYSNATATNSWYAPPENALYQDITQYSTPVAGWYRICPTSICWAAVARNV</sequence>
<name>A0A0C3CYS9_OIDMZ</name>
<dbReference type="EMBL" id="KN832873">
    <property type="protein sequence ID" value="KIN04159.1"/>
    <property type="molecule type" value="Genomic_DNA"/>
</dbReference>
<protein>
    <submittedName>
        <fullName evidence="1">Uncharacterized protein</fullName>
    </submittedName>
</protein>